<evidence type="ECO:0000313" key="2">
    <source>
        <dbReference type="EMBL" id="MDQ7246752.1"/>
    </source>
</evidence>
<dbReference type="Proteomes" id="UP001230156">
    <property type="component" value="Unassembled WGS sequence"/>
</dbReference>
<dbReference type="RefSeq" id="WP_379954147.1">
    <property type="nucleotide sequence ID" value="NZ_JAUYVI010000001.1"/>
</dbReference>
<dbReference type="EMBL" id="JAUYVI010000001">
    <property type="protein sequence ID" value="MDQ7246752.1"/>
    <property type="molecule type" value="Genomic_DNA"/>
</dbReference>
<keyword evidence="2" id="KW-0378">Hydrolase</keyword>
<dbReference type="Gene3D" id="3.90.79.10">
    <property type="entry name" value="Nucleoside Triphosphate Pyrophosphohydrolase"/>
    <property type="match status" value="1"/>
</dbReference>
<keyword evidence="3" id="KW-1185">Reference proteome</keyword>
<dbReference type="GO" id="GO:0016787">
    <property type="term" value="F:hydrolase activity"/>
    <property type="evidence" value="ECO:0007669"/>
    <property type="project" value="UniProtKB-KW"/>
</dbReference>
<dbReference type="InterPro" id="IPR000086">
    <property type="entry name" value="NUDIX_hydrolase_dom"/>
</dbReference>
<feature type="domain" description="Nudix hydrolase" evidence="1">
    <location>
        <begin position="41"/>
        <end position="173"/>
    </location>
</feature>
<accession>A0ABU0YGB5</accession>
<evidence type="ECO:0000313" key="3">
    <source>
        <dbReference type="Proteomes" id="UP001230156"/>
    </source>
</evidence>
<dbReference type="SUPFAM" id="SSF55811">
    <property type="entry name" value="Nudix"/>
    <property type="match status" value="1"/>
</dbReference>
<dbReference type="Pfam" id="PF00293">
    <property type="entry name" value="NUDIX"/>
    <property type="match status" value="1"/>
</dbReference>
<proteinExistence type="predicted"/>
<reference evidence="3" key="1">
    <citation type="submission" date="2023-08" db="EMBL/GenBank/DDBJ databases">
        <title>Rhodospirillaceae gen. nov., a novel taxon isolated from the Yangtze River Yuezi River estuary sludge.</title>
        <authorList>
            <person name="Ruan L."/>
        </authorList>
    </citation>
    <scope>NUCLEOTIDE SEQUENCE [LARGE SCALE GENOMIC DNA]</scope>
    <source>
        <strain evidence="3">R-7</strain>
    </source>
</reference>
<dbReference type="InterPro" id="IPR015797">
    <property type="entry name" value="NUDIX_hydrolase-like_dom_sf"/>
</dbReference>
<gene>
    <name evidence="2" type="ORF">Q8A70_03705</name>
</gene>
<name>A0ABU0YGB5_9PROT</name>
<organism evidence="2 3">
    <name type="scientific">Dongia sedimenti</name>
    <dbReference type="NCBI Taxonomy" id="3064282"/>
    <lineage>
        <taxon>Bacteria</taxon>
        <taxon>Pseudomonadati</taxon>
        <taxon>Pseudomonadota</taxon>
        <taxon>Alphaproteobacteria</taxon>
        <taxon>Rhodospirillales</taxon>
        <taxon>Dongiaceae</taxon>
        <taxon>Dongia</taxon>
    </lineage>
</organism>
<dbReference type="PROSITE" id="PS51462">
    <property type="entry name" value="NUDIX"/>
    <property type="match status" value="1"/>
</dbReference>
<protein>
    <submittedName>
        <fullName evidence="2">NUDIX hydrolase</fullName>
        <ecNumber evidence="2">3.6.-.-</ecNumber>
    </submittedName>
</protein>
<sequence>MTQRPDIETLATRVVYENRWMRVREDEIRYRDGSTGIYGVVVKPNFVVIAPLDSDGKLHLVEQYRYPIGIRSWEFPQGAWEGQPDADPLELARGELREETGLDAGEIIHAGHLFQACGYATQSYNIYLARNLRRAEARLEATEQDLITRAFATGEVLDMVQQGVIKDASTIASLGLLRLKGLL</sequence>
<comment type="caution">
    <text evidence="2">The sequence shown here is derived from an EMBL/GenBank/DDBJ whole genome shotgun (WGS) entry which is preliminary data.</text>
</comment>
<dbReference type="EC" id="3.6.-.-" evidence="2"/>
<dbReference type="CDD" id="cd24161">
    <property type="entry name" value="NUDIX_ADPRase_Ndx2"/>
    <property type="match status" value="1"/>
</dbReference>
<evidence type="ECO:0000259" key="1">
    <source>
        <dbReference type="PROSITE" id="PS51462"/>
    </source>
</evidence>